<accession>A0A453NVL0</accession>
<name>A0A453NVL0_AEGTS</name>
<proteinExistence type="predicted"/>
<keyword evidence="3" id="KW-1185">Reference proteome</keyword>
<dbReference type="Gene3D" id="2.40.50.40">
    <property type="match status" value="1"/>
</dbReference>
<dbReference type="Pfam" id="PF00385">
    <property type="entry name" value="Chromo"/>
    <property type="match status" value="1"/>
</dbReference>
<dbReference type="EnsemblPlants" id="AET6Gv20492700.1">
    <property type="protein sequence ID" value="AET6Gv20492700.1"/>
    <property type="gene ID" value="AET6Gv20492700"/>
</dbReference>
<evidence type="ECO:0000313" key="2">
    <source>
        <dbReference type="EnsemblPlants" id="AET6Gv20492700.1"/>
    </source>
</evidence>
<organism evidence="2 3">
    <name type="scientific">Aegilops tauschii subsp. strangulata</name>
    <name type="common">Goatgrass</name>
    <dbReference type="NCBI Taxonomy" id="200361"/>
    <lineage>
        <taxon>Eukaryota</taxon>
        <taxon>Viridiplantae</taxon>
        <taxon>Streptophyta</taxon>
        <taxon>Embryophyta</taxon>
        <taxon>Tracheophyta</taxon>
        <taxon>Spermatophyta</taxon>
        <taxon>Magnoliopsida</taxon>
        <taxon>Liliopsida</taxon>
        <taxon>Poales</taxon>
        <taxon>Poaceae</taxon>
        <taxon>BOP clade</taxon>
        <taxon>Pooideae</taxon>
        <taxon>Triticodae</taxon>
        <taxon>Triticeae</taxon>
        <taxon>Triticinae</taxon>
        <taxon>Aegilops</taxon>
    </lineage>
</organism>
<reference evidence="3" key="2">
    <citation type="journal article" date="2017" name="Nat. Plants">
        <title>The Aegilops tauschii genome reveals multiple impacts of transposons.</title>
        <authorList>
            <person name="Zhao G."/>
            <person name="Zou C."/>
            <person name="Li K."/>
            <person name="Wang K."/>
            <person name="Li T."/>
            <person name="Gao L."/>
            <person name="Zhang X."/>
            <person name="Wang H."/>
            <person name="Yang Z."/>
            <person name="Liu X."/>
            <person name="Jiang W."/>
            <person name="Mao L."/>
            <person name="Kong X."/>
            <person name="Jiao Y."/>
            <person name="Jia J."/>
        </authorList>
    </citation>
    <scope>NUCLEOTIDE SEQUENCE [LARGE SCALE GENOMIC DNA]</scope>
    <source>
        <strain evidence="3">cv. AL8/78</strain>
    </source>
</reference>
<dbReference type="Proteomes" id="UP000015105">
    <property type="component" value="Chromosome 6D"/>
</dbReference>
<sequence length="55" mass="6440">LQPEAILDRKLIPRPQGDISIPVVRWLVKWLNLPVEEASWEDSAFIQKIFPDFQP</sequence>
<evidence type="ECO:0000259" key="1">
    <source>
        <dbReference type="Pfam" id="PF00385"/>
    </source>
</evidence>
<dbReference type="Gramene" id="AET6Gv20492700.1">
    <property type="protein sequence ID" value="AET6Gv20492700.1"/>
    <property type="gene ID" value="AET6Gv20492700"/>
</dbReference>
<dbReference type="AlphaFoldDB" id="A0A453NVL0"/>
<reference evidence="3" key="1">
    <citation type="journal article" date="2014" name="Science">
        <title>Ancient hybridizations among the ancestral genomes of bread wheat.</title>
        <authorList>
            <consortium name="International Wheat Genome Sequencing Consortium,"/>
            <person name="Marcussen T."/>
            <person name="Sandve S.R."/>
            <person name="Heier L."/>
            <person name="Spannagl M."/>
            <person name="Pfeifer M."/>
            <person name="Jakobsen K.S."/>
            <person name="Wulff B.B."/>
            <person name="Steuernagel B."/>
            <person name="Mayer K.F."/>
            <person name="Olsen O.A."/>
        </authorList>
    </citation>
    <scope>NUCLEOTIDE SEQUENCE [LARGE SCALE GENOMIC DNA]</scope>
    <source>
        <strain evidence="3">cv. AL8/78</strain>
    </source>
</reference>
<protein>
    <recommendedName>
        <fullName evidence="1">Chromo domain-containing protein</fullName>
    </recommendedName>
</protein>
<dbReference type="InterPro" id="IPR016197">
    <property type="entry name" value="Chromo-like_dom_sf"/>
</dbReference>
<evidence type="ECO:0000313" key="3">
    <source>
        <dbReference type="Proteomes" id="UP000015105"/>
    </source>
</evidence>
<reference evidence="2" key="3">
    <citation type="journal article" date="2017" name="Nature">
        <title>Genome sequence of the progenitor of the wheat D genome Aegilops tauschii.</title>
        <authorList>
            <person name="Luo M.C."/>
            <person name="Gu Y.Q."/>
            <person name="Puiu D."/>
            <person name="Wang H."/>
            <person name="Twardziok S.O."/>
            <person name="Deal K.R."/>
            <person name="Huo N."/>
            <person name="Zhu T."/>
            <person name="Wang L."/>
            <person name="Wang Y."/>
            <person name="McGuire P.E."/>
            <person name="Liu S."/>
            <person name="Long H."/>
            <person name="Ramasamy R.K."/>
            <person name="Rodriguez J.C."/>
            <person name="Van S.L."/>
            <person name="Yuan L."/>
            <person name="Wang Z."/>
            <person name="Xia Z."/>
            <person name="Xiao L."/>
            <person name="Anderson O.D."/>
            <person name="Ouyang S."/>
            <person name="Liang Y."/>
            <person name="Zimin A.V."/>
            <person name="Pertea G."/>
            <person name="Qi P."/>
            <person name="Bennetzen J.L."/>
            <person name="Dai X."/>
            <person name="Dawson M.W."/>
            <person name="Muller H.G."/>
            <person name="Kugler K."/>
            <person name="Rivarola-Duarte L."/>
            <person name="Spannagl M."/>
            <person name="Mayer K.F.X."/>
            <person name="Lu F.H."/>
            <person name="Bevan M.W."/>
            <person name="Leroy P."/>
            <person name="Li P."/>
            <person name="You F.M."/>
            <person name="Sun Q."/>
            <person name="Liu Z."/>
            <person name="Lyons E."/>
            <person name="Wicker T."/>
            <person name="Salzberg S.L."/>
            <person name="Devos K.M."/>
            <person name="Dvorak J."/>
        </authorList>
    </citation>
    <scope>NUCLEOTIDE SEQUENCE [LARGE SCALE GENOMIC DNA]</scope>
    <source>
        <strain evidence="2">cv. AL8/78</strain>
    </source>
</reference>
<reference evidence="2" key="4">
    <citation type="submission" date="2019-03" db="UniProtKB">
        <authorList>
            <consortium name="EnsemblPlants"/>
        </authorList>
    </citation>
    <scope>IDENTIFICATION</scope>
</reference>
<dbReference type="InterPro" id="IPR023780">
    <property type="entry name" value="Chromo_domain"/>
</dbReference>
<dbReference type="SUPFAM" id="SSF54160">
    <property type="entry name" value="Chromo domain-like"/>
    <property type="match status" value="1"/>
</dbReference>
<feature type="domain" description="Chromo" evidence="1">
    <location>
        <begin position="2"/>
        <end position="52"/>
    </location>
</feature>
<reference evidence="2" key="5">
    <citation type="journal article" date="2021" name="G3 (Bethesda)">
        <title>Aegilops tauschii genome assembly Aet v5.0 features greater sequence contiguity and improved annotation.</title>
        <authorList>
            <person name="Wang L."/>
            <person name="Zhu T."/>
            <person name="Rodriguez J.C."/>
            <person name="Deal K.R."/>
            <person name="Dubcovsky J."/>
            <person name="McGuire P.E."/>
            <person name="Lux T."/>
            <person name="Spannagl M."/>
            <person name="Mayer K.F.X."/>
            <person name="Baldrich P."/>
            <person name="Meyers B.C."/>
            <person name="Huo N."/>
            <person name="Gu Y.Q."/>
            <person name="Zhou H."/>
            <person name="Devos K.M."/>
            <person name="Bennetzen J.L."/>
            <person name="Unver T."/>
            <person name="Budak H."/>
            <person name="Gulick P.J."/>
            <person name="Galiba G."/>
            <person name="Kalapos B."/>
            <person name="Nelson D.R."/>
            <person name="Li P."/>
            <person name="You F.M."/>
            <person name="Luo M.C."/>
            <person name="Dvorak J."/>
        </authorList>
    </citation>
    <scope>NUCLEOTIDE SEQUENCE [LARGE SCALE GENOMIC DNA]</scope>
    <source>
        <strain evidence="2">cv. AL8/78</strain>
    </source>
</reference>